<evidence type="ECO:0000313" key="1">
    <source>
        <dbReference type="EMBL" id="KAF2073698.1"/>
    </source>
</evidence>
<dbReference type="Proteomes" id="UP000695562">
    <property type="component" value="Unassembled WGS sequence"/>
</dbReference>
<proteinExistence type="predicted"/>
<dbReference type="AlphaFoldDB" id="A0A8J4PSG8"/>
<reference evidence="1" key="1">
    <citation type="submission" date="2020-01" db="EMBL/GenBank/DDBJ databases">
        <title>Development of genomics and gene disruption for Polysphondylium violaceum indicates a role for the polyketide synthase stlB in stalk morphogenesis.</title>
        <authorList>
            <person name="Narita B."/>
            <person name="Kawabe Y."/>
            <person name="Kin K."/>
            <person name="Saito T."/>
            <person name="Gibbs R."/>
            <person name="Kuspa A."/>
            <person name="Muzny D."/>
            <person name="Queller D."/>
            <person name="Richards S."/>
            <person name="Strassman J."/>
            <person name="Sucgang R."/>
            <person name="Worley K."/>
            <person name="Schaap P."/>
        </authorList>
    </citation>
    <scope>NUCLEOTIDE SEQUENCE</scope>
    <source>
        <strain evidence="1">QSvi11</strain>
    </source>
</reference>
<protein>
    <submittedName>
        <fullName evidence="1">Uncharacterized protein</fullName>
    </submittedName>
</protein>
<keyword evidence="2" id="KW-1185">Reference proteome</keyword>
<name>A0A8J4PSG8_9MYCE</name>
<gene>
    <name evidence="1" type="ORF">CYY_004986</name>
</gene>
<accession>A0A8J4PSG8</accession>
<comment type="caution">
    <text evidence="1">The sequence shown here is derived from an EMBL/GenBank/DDBJ whole genome shotgun (WGS) entry which is preliminary data.</text>
</comment>
<sequence>MTIIDNLMKLGQALEPHSSHDFHKMATSYAMEFRTQIRGQFCSNTILNTDYLMKTSYMFGYDNDYSFENETSTSNKKPKSNIGIKSK</sequence>
<dbReference type="EMBL" id="AJWJ01000188">
    <property type="protein sequence ID" value="KAF2073698.1"/>
    <property type="molecule type" value="Genomic_DNA"/>
</dbReference>
<organism evidence="1 2">
    <name type="scientific">Polysphondylium violaceum</name>
    <dbReference type="NCBI Taxonomy" id="133409"/>
    <lineage>
        <taxon>Eukaryota</taxon>
        <taxon>Amoebozoa</taxon>
        <taxon>Evosea</taxon>
        <taxon>Eumycetozoa</taxon>
        <taxon>Dictyostelia</taxon>
        <taxon>Dictyosteliales</taxon>
        <taxon>Dictyosteliaceae</taxon>
        <taxon>Polysphondylium</taxon>
    </lineage>
</organism>
<evidence type="ECO:0000313" key="2">
    <source>
        <dbReference type="Proteomes" id="UP000695562"/>
    </source>
</evidence>